<dbReference type="EMBL" id="NGLE02000001">
    <property type="protein sequence ID" value="MEI5992717.1"/>
    <property type="molecule type" value="Genomic_DNA"/>
</dbReference>
<keyword evidence="1" id="KW-0175">Coiled coil</keyword>
<keyword evidence="4" id="KW-1185">Reference proteome</keyword>
<reference evidence="2 4" key="2">
    <citation type="submission" date="2018-07" db="EMBL/GenBank/DDBJ databases">
        <title>The Genome Sequence of Enterococcus sp. DIV0659b.</title>
        <authorList>
            <consortium name="The Broad Institute Genomics Platform"/>
            <consortium name="The Broad Institute Genomic Center for Infectious Diseases"/>
            <person name="Earl A."/>
            <person name="Manson A."/>
            <person name="Schwartman J."/>
            <person name="Gilmore M."/>
            <person name="Abouelleil A."/>
            <person name="Cao P."/>
            <person name="Chapman S."/>
            <person name="Cusick C."/>
            <person name="Shea T."/>
            <person name="Young S."/>
            <person name="Neafsey D."/>
            <person name="Nusbaum C."/>
            <person name="Birren B."/>
        </authorList>
    </citation>
    <scope>NUCLEOTIDE SEQUENCE [LARGE SCALE GENOMIC DNA]</scope>
    <source>
        <strain evidence="2 4">4G2_DIV0659</strain>
    </source>
</reference>
<reference evidence="3" key="1">
    <citation type="submission" date="2017-05" db="EMBL/GenBank/DDBJ databases">
        <title>The Genome Sequence of Enterococcus sp. 4G2_DIV0659.</title>
        <authorList>
            <consortium name="The Broad Institute Genomics Platform"/>
            <consortium name="The Broad Institute Genomic Center for Infectious Diseases"/>
            <person name="Earl A."/>
            <person name="Manson A."/>
            <person name="Schwartman J."/>
            <person name="Gilmore M."/>
            <person name="Abouelleil A."/>
            <person name="Cao P."/>
            <person name="Chapman S."/>
            <person name="Cusick C."/>
            <person name="Shea T."/>
            <person name="Young S."/>
            <person name="Neafsey D."/>
            <person name="Nusbaum C."/>
            <person name="Birren B."/>
        </authorList>
    </citation>
    <scope>NUCLEOTIDE SEQUENCE [LARGE SCALE GENOMIC DNA]</scope>
    <source>
        <strain evidence="3">4G2_DIV0659</strain>
    </source>
</reference>
<protein>
    <recommendedName>
        <fullName evidence="5">V-type ATPase, subunit F</fullName>
    </recommendedName>
</protein>
<evidence type="ECO:0000256" key="1">
    <source>
        <dbReference type="SAM" id="Coils"/>
    </source>
</evidence>
<feature type="coiled-coil region" evidence="1">
    <location>
        <begin position="58"/>
        <end position="92"/>
    </location>
</feature>
<proteinExistence type="predicted"/>
<evidence type="ECO:0008006" key="5">
    <source>
        <dbReference type="Google" id="ProtNLM"/>
    </source>
</evidence>
<sequence length="108" mass="13108">MVLEALDRIREAEEKVESMRQKTREELIAYEQKKSASLKKQQEDSQEKVTTFLHEFEMKRTDELQKEKEILLKDAKNQDQEFREKYQKNKETMIDHVIERVKEIYGSQ</sequence>
<dbReference type="STRING" id="1834181.A5880_001333"/>
<accession>A0A242CKG5</accession>
<dbReference type="Proteomes" id="UP000195139">
    <property type="component" value="Unassembled WGS sequence"/>
</dbReference>
<evidence type="ECO:0000313" key="4">
    <source>
        <dbReference type="Proteomes" id="UP000195139"/>
    </source>
</evidence>
<dbReference type="EMBL" id="NGLE01000001">
    <property type="protein sequence ID" value="OTO10649.1"/>
    <property type="molecule type" value="Genomic_DNA"/>
</dbReference>
<evidence type="ECO:0000313" key="3">
    <source>
        <dbReference type="EMBL" id="OTO10649.1"/>
    </source>
</evidence>
<comment type="caution">
    <text evidence="3">The sequence shown here is derived from an EMBL/GenBank/DDBJ whole genome shotgun (WGS) entry which is preliminary data.</text>
</comment>
<evidence type="ECO:0000313" key="2">
    <source>
        <dbReference type="EMBL" id="MEI5992717.1"/>
    </source>
</evidence>
<dbReference type="RefSeq" id="WP_086330256.1">
    <property type="nucleotide sequence ID" value="NZ_NGLE02000001.1"/>
</dbReference>
<feature type="coiled-coil region" evidence="1">
    <location>
        <begin position="2"/>
        <end position="33"/>
    </location>
</feature>
<organism evidence="3">
    <name type="scientific">Candidatus Enterococcus mansonii</name>
    <dbReference type="NCBI Taxonomy" id="1834181"/>
    <lineage>
        <taxon>Bacteria</taxon>
        <taxon>Bacillati</taxon>
        <taxon>Bacillota</taxon>
        <taxon>Bacilli</taxon>
        <taxon>Lactobacillales</taxon>
        <taxon>Enterococcaceae</taxon>
        <taxon>Enterococcus</taxon>
    </lineage>
</organism>
<dbReference type="OrthoDB" id="2194318at2"/>
<gene>
    <name evidence="2" type="ORF">A5880_000239</name>
    <name evidence="3" type="ORF">A5880_001333</name>
</gene>
<dbReference type="AlphaFoldDB" id="A0A242CKG5"/>
<name>A0A242CKG5_9ENTE</name>